<feature type="compositionally biased region" description="Acidic residues" evidence="1">
    <location>
        <begin position="360"/>
        <end position="369"/>
    </location>
</feature>
<evidence type="ECO:0000313" key="3">
    <source>
        <dbReference type="Proteomes" id="UP000037035"/>
    </source>
</evidence>
<evidence type="ECO:0000313" key="2">
    <source>
        <dbReference type="EMBL" id="KNZ54321.1"/>
    </source>
</evidence>
<reference evidence="2 3" key="1">
    <citation type="submission" date="2015-08" db="EMBL/GenBank/DDBJ databases">
        <title>Next Generation Sequencing and Analysis of the Genome of Puccinia sorghi L Schw, the Causal Agent of Maize Common Rust.</title>
        <authorList>
            <person name="Rochi L."/>
            <person name="Burguener G."/>
            <person name="Darino M."/>
            <person name="Turjanski A."/>
            <person name="Kreff E."/>
            <person name="Dieguez M.J."/>
            <person name="Sacco F."/>
        </authorList>
    </citation>
    <scope>NUCLEOTIDE SEQUENCE [LARGE SCALE GENOMIC DNA]</scope>
    <source>
        <strain evidence="2 3">RO10H11247</strain>
    </source>
</reference>
<evidence type="ECO:0000256" key="1">
    <source>
        <dbReference type="SAM" id="MobiDB-lite"/>
    </source>
</evidence>
<dbReference type="OrthoDB" id="3254880at2759"/>
<protein>
    <submittedName>
        <fullName evidence="2">Uncharacterized protein</fullName>
    </submittedName>
</protein>
<dbReference type="Proteomes" id="UP000037035">
    <property type="component" value="Unassembled WGS sequence"/>
</dbReference>
<sequence>MFLTIMLPQLWYSRLGLKIIKFLSYWHSLKSCQGIVKKVLCGVTSSLRKISSEKTKRFLNINLKMVTETDQLIQAYNHYVHFVVSKSTKKNRRRRGRFKKMLKRDTFKKIKNIDEPVKFARANKLPNRYIKIMLPVGAHSNDEPTKKRGIYAIKTLPYRSKNVGKFMRRLDTRMMDENIQTPSKNHRIRQPPIKPHISEFKVAPKGLSLDLYDPKWFKVLPPVQQNTIPNHTKVALLPDTNQSLLPKPHTHCDKRVDKRTFNRLCLDIHKEAYGLLDADDDVSSSGESVGIMIRAMITMNMETTTRMMKKGKESICMDQAPMLPRMSFFQKQTGNLYDTTDEEEDGSYQEEHESCKENSDEGDSDEEIYEFNGQRQWG</sequence>
<feature type="region of interest" description="Disordered" evidence="1">
    <location>
        <begin position="337"/>
        <end position="378"/>
    </location>
</feature>
<dbReference type="AlphaFoldDB" id="A0A0L6V0N4"/>
<keyword evidence="3" id="KW-1185">Reference proteome</keyword>
<dbReference type="VEuPathDB" id="FungiDB:VP01_297g5"/>
<organism evidence="2 3">
    <name type="scientific">Puccinia sorghi</name>
    <dbReference type="NCBI Taxonomy" id="27349"/>
    <lineage>
        <taxon>Eukaryota</taxon>
        <taxon>Fungi</taxon>
        <taxon>Dikarya</taxon>
        <taxon>Basidiomycota</taxon>
        <taxon>Pucciniomycotina</taxon>
        <taxon>Pucciniomycetes</taxon>
        <taxon>Pucciniales</taxon>
        <taxon>Pucciniaceae</taxon>
        <taxon>Puccinia</taxon>
    </lineage>
</organism>
<accession>A0A0L6V0N4</accession>
<comment type="caution">
    <text evidence="2">The sequence shown here is derived from an EMBL/GenBank/DDBJ whole genome shotgun (WGS) entry which is preliminary data.</text>
</comment>
<feature type="compositionally biased region" description="Basic and acidic residues" evidence="1">
    <location>
        <begin position="349"/>
        <end position="359"/>
    </location>
</feature>
<feature type="compositionally biased region" description="Acidic residues" evidence="1">
    <location>
        <begin position="339"/>
        <end position="348"/>
    </location>
</feature>
<proteinExistence type="predicted"/>
<name>A0A0L6V0N4_9BASI</name>
<dbReference type="EMBL" id="LAVV01007923">
    <property type="protein sequence ID" value="KNZ54321.1"/>
    <property type="molecule type" value="Genomic_DNA"/>
</dbReference>
<gene>
    <name evidence="2" type="ORF">VP01_297g5</name>
</gene>